<evidence type="ECO:0000259" key="1">
    <source>
        <dbReference type="Pfam" id="PF13601"/>
    </source>
</evidence>
<organism evidence="2 3">
    <name type="scientific">Cryobacterium luteum</name>
    <dbReference type="NCBI Taxonomy" id="1424661"/>
    <lineage>
        <taxon>Bacteria</taxon>
        <taxon>Bacillati</taxon>
        <taxon>Actinomycetota</taxon>
        <taxon>Actinomycetes</taxon>
        <taxon>Micrococcales</taxon>
        <taxon>Microbacteriaceae</taxon>
        <taxon>Cryobacterium</taxon>
    </lineage>
</organism>
<sequence length="80" mass="8804">MLQQLGTTEFRLLRNSLEVSDPTLSKHLRILEAAGYVDILKGIVASRPRTRVQLTDAGREAFTGHVAFLRTIVGADDAEP</sequence>
<keyword evidence="3" id="KW-1185">Reference proteome</keyword>
<dbReference type="Proteomes" id="UP000297654">
    <property type="component" value="Unassembled WGS sequence"/>
</dbReference>
<dbReference type="InterPro" id="IPR036388">
    <property type="entry name" value="WH-like_DNA-bd_sf"/>
</dbReference>
<dbReference type="PANTHER" id="PTHR37318">
    <property type="entry name" value="BSL7504 PROTEIN"/>
    <property type="match status" value="1"/>
</dbReference>
<dbReference type="PANTHER" id="PTHR37318:SF1">
    <property type="entry name" value="BSL7504 PROTEIN"/>
    <property type="match status" value="1"/>
</dbReference>
<reference evidence="2 3" key="1">
    <citation type="submission" date="2019-03" db="EMBL/GenBank/DDBJ databases">
        <title>Genomics of glacier-inhabiting Cryobacterium strains.</title>
        <authorList>
            <person name="Liu Q."/>
            <person name="Xin Y.-H."/>
        </authorList>
    </citation>
    <scope>NUCLEOTIDE SEQUENCE [LARGE SCALE GENOMIC DNA]</scope>
    <source>
        <strain evidence="2 3">Hh15</strain>
    </source>
</reference>
<proteinExistence type="predicted"/>
<evidence type="ECO:0000313" key="2">
    <source>
        <dbReference type="EMBL" id="TFB93973.1"/>
    </source>
</evidence>
<dbReference type="EMBL" id="SOFF01000010">
    <property type="protein sequence ID" value="TFB93973.1"/>
    <property type="molecule type" value="Genomic_DNA"/>
</dbReference>
<dbReference type="Gene3D" id="1.10.10.10">
    <property type="entry name" value="Winged helix-like DNA-binding domain superfamily/Winged helix DNA-binding domain"/>
    <property type="match status" value="1"/>
</dbReference>
<dbReference type="InterPro" id="IPR027395">
    <property type="entry name" value="WH_DNA-bd_dom"/>
</dbReference>
<gene>
    <name evidence="2" type="ORF">E3O10_02535</name>
</gene>
<evidence type="ECO:0000313" key="3">
    <source>
        <dbReference type="Proteomes" id="UP000297654"/>
    </source>
</evidence>
<feature type="domain" description="Winged helix DNA-binding" evidence="1">
    <location>
        <begin position="7"/>
        <end position="73"/>
    </location>
</feature>
<dbReference type="InterPro" id="IPR036390">
    <property type="entry name" value="WH_DNA-bd_sf"/>
</dbReference>
<comment type="caution">
    <text evidence="2">The sequence shown here is derived from an EMBL/GenBank/DDBJ whole genome shotgun (WGS) entry which is preliminary data.</text>
</comment>
<protein>
    <submittedName>
        <fullName evidence="2">ArsR family transcriptional regulator</fullName>
    </submittedName>
</protein>
<name>A0A5F0DDJ4_9MICO</name>
<dbReference type="Pfam" id="PF13601">
    <property type="entry name" value="HTH_34"/>
    <property type="match status" value="1"/>
</dbReference>
<accession>A0A5F0DDJ4</accession>
<dbReference type="AlphaFoldDB" id="A0A5F0DDJ4"/>
<dbReference type="SUPFAM" id="SSF46785">
    <property type="entry name" value="Winged helix' DNA-binding domain"/>
    <property type="match status" value="1"/>
</dbReference>
<dbReference type="OrthoDB" id="4952043at2"/>